<dbReference type="AlphaFoldDB" id="A0A059MTP6"/>
<feature type="domain" description="STAS" evidence="2">
    <location>
        <begin position="20"/>
        <end position="124"/>
    </location>
</feature>
<dbReference type="SUPFAM" id="SSF52091">
    <property type="entry name" value="SpoIIaa-like"/>
    <property type="match status" value="1"/>
</dbReference>
<dbReference type="CDD" id="cd07043">
    <property type="entry name" value="STAS_anti-anti-sigma_factors"/>
    <property type="match status" value="1"/>
</dbReference>
<feature type="region of interest" description="Disordered" evidence="1">
    <location>
        <begin position="1"/>
        <end position="20"/>
    </location>
</feature>
<dbReference type="Proteomes" id="UP001163947">
    <property type="component" value="Chromosome"/>
</dbReference>
<evidence type="ECO:0000259" key="2">
    <source>
        <dbReference type="PROSITE" id="PS50801"/>
    </source>
</evidence>
<dbReference type="Gene3D" id="3.30.750.24">
    <property type="entry name" value="STAS domain"/>
    <property type="match status" value="1"/>
</dbReference>
<evidence type="ECO:0000313" key="6">
    <source>
        <dbReference type="Proteomes" id="UP001163947"/>
    </source>
</evidence>
<dbReference type="RefSeq" id="WP_029540784.1">
    <property type="nucleotide sequence ID" value="NZ_BAAAYP010000041.1"/>
</dbReference>
<dbReference type="Pfam" id="PF01740">
    <property type="entry name" value="STAS"/>
    <property type="match status" value="1"/>
</dbReference>
<dbReference type="KEGG" id="rav:AAT18_03645"/>
<accession>A0A059MTP6</accession>
<dbReference type="Proteomes" id="UP000325466">
    <property type="component" value="Unassembled WGS sequence"/>
</dbReference>
<feature type="compositionally biased region" description="Low complexity" evidence="1">
    <location>
        <begin position="1"/>
        <end position="14"/>
    </location>
</feature>
<sequence>MIDPTTPETPSDSPAPSPAFGATLSERAGYAVLSVAGEIDMTTAHLLRSALDNAHRGRALVADMGGVTFFGAVGLTILLRATSAHPGTVAVVAPAGRVRRTIAAAGVRSRLNLHDNLDSAVGSLVPAGGPLVTAVEPPCSAAS</sequence>
<dbReference type="InterPro" id="IPR036513">
    <property type="entry name" value="STAS_dom_sf"/>
</dbReference>
<reference evidence="3" key="2">
    <citation type="submission" date="2019-10" db="EMBL/GenBank/DDBJ databases">
        <title>Draft genome sequence of Rhodococcus aetherivorans JCM 14343.</title>
        <authorList>
            <person name="Inoue D."/>
            <person name="Nakazawa M."/>
            <person name="Yamamoto N."/>
            <person name="Sei K."/>
            <person name="Ike M."/>
        </authorList>
    </citation>
    <scope>NUCLEOTIDE SEQUENCE</scope>
    <source>
        <strain evidence="3">JCM 14343</strain>
    </source>
</reference>
<reference evidence="4" key="3">
    <citation type="submission" date="2022-09" db="EMBL/GenBank/DDBJ databases">
        <title>The genome sequence of Rhodococcus aetherivorans N1.</title>
        <authorList>
            <person name="Jiang W."/>
        </authorList>
    </citation>
    <scope>NUCLEOTIDE SEQUENCE</scope>
    <source>
        <strain evidence="4">N1</strain>
    </source>
</reference>
<reference evidence="3 5" key="1">
    <citation type="journal article" date="2018" name="Biodegradation">
        <title>1,4-Dioxane degradation characteristics of Rhodococcus aetherivorans JCM 14343.</title>
        <authorList>
            <person name="Inoue D."/>
            <person name="Tsunoda T."/>
            <person name="Yamamoto N."/>
            <person name="Ike M."/>
            <person name="Sei K."/>
        </authorList>
    </citation>
    <scope>NUCLEOTIDE SEQUENCE [LARGE SCALE GENOMIC DNA]</scope>
    <source>
        <strain evidence="3 5">JCM 14343</strain>
    </source>
</reference>
<dbReference type="InterPro" id="IPR002645">
    <property type="entry name" value="STAS_dom"/>
</dbReference>
<proteinExistence type="predicted"/>
<protein>
    <submittedName>
        <fullName evidence="4">STAS domain-containing protein</fullName>
    </submittedName>
</protein>
<accession>A0A0F6VGG1</accession>
<dbReference type="GeneID" id="83623868"/>
<dbReference type="EMBL" id="CP106982">
    <property type="protein sequence ID" value="UYF93769.1"/>
    <property type="molecule type" value="Genomic_DNA"/>
</dbReference>
<dbReference type="PANTHER" id="PTHR33495">
    <property type="entry name" value="ANTI-SIGMA FACTOR ANTAGONIST TM_1081-RELATED-RELATED"/>
    <property type="match status" value="1"/>
</dbReference>
<evidence type="ECO:0000313" key="5">
    <source>
        <dbReference type="Proteomes" id="UP000325466"/>
    </source>
</evidence>
<name>A0A059MTP6_9NOCA</name>
<dbReference type="GO" id="GO:0043856">
    <property type="term" value="F:anti-sigma factor antagonist activity"/>
    <property type="evidence" value="ECO:0007669"/>
    <property type="project" value="TreeGrafter"/>
</dbReference>
<dbReference type="PROSITE" id="PS50801">
    <property type="entry name" value="STAS"/>
    <property type="match status" value="1"/>
</dbReference>
<dbReference type="EMBL" id="BLAH01000026">
    <property type="protein sequence ID" value="GES35599.1"/>
    <property type="molecule type" value="Genomic_DNA"/>
</dbReference>
<evidence type="ECO:0000256" key="1">
    <source>
        <dbReference type="SAM" id="MobiDB-lite"/>
    </source>
</evidence>
<evidence type="ECO:0000313" key="3">
    <source>
        <dbReference type="EMBL" id="GES35599.1"/>
    </source>
</evidence>
<dbReference type="PANTHER" id="PTHR33495:SF2">
    <property type="entry name" value="ANTI-SIGMA FACTOR ANTAGONIST TM_1081-RELATED"/>
    <property type="match status" value="1"/>
</dbReference>
<keyword evidence="5" id="KW-1185">Reference proteome</keyword>
<organism evidence="4 6">
    <name type="scientific">Rhodococcus aetherivorans</name>
    <dbReference type="NCBI Taxonomy" id="191292"/>
    <lineage>
        <taxon>Bacteria</taxon>
        <taxon>Bacillati</taxon>
        <taxon>Actinomycetota</taxon>
        <taxon>Actinomycetes</taxon>
        <taxon>Mycobacteriales</taxon>
        <taxon>Nocardiaceae</taxon>
        <taxon>Rhodococcus</taxon>
    </lineage>
</organism>
<evidence type="ECO:0000313" key="4">
    <source>
        <dbReference type="EMBL" id="UYF93769.1"/>
    </source>
</evidence>
<gene>
    <name evidence="4" type="ORF">OCS65_25610</name>
    <name evidence="3" type="ORF">RAJCM14343_0848</name>
</gene>